<dbReference type="InterPro" id="IPR051068">
    <property type="entry name" value="MFS_Domain-Containing_Protein"/>
</dbReference>
<keyword evidence="5 6" id="KW-0472">Membrane</keyword>
<evidence type="ECO:0000256" key="1">
    <source>
        <dbReference type="ARBA" id="ARBA00004127"/>
    </source>
</evidence>
<dbReference type="PANTHER" id="PTHR23510">
    <property type="entry name" value="INNER MEMBRANE TRANSPORT PROTEIN YAJR"/>
    <property type="match status" value="1"/>
</dbReference>
<feature type="transmembrane region" description="Helical" evidence="6">
    <location>
        <begin position="47"/>
        <end position="66"/>
    </location>
</feature>
<dbReference type="Gene3D" id="1.20.1250.20">
    <property type="entry name" value="MFS general substrate transporter like domains"/>
    <property type="match status" value="1"/>
</dbReference>
<keyword evidence="3 6" id="KW-0812">Transmembrane</keyword>
<evidence type="ECO:0000256" key="3">
    <source>
        <dbReference type="ARBA" id="ARBA00022692"/>
    </source>
</evidence>
<evidence type="ECO:0008006" key="9">
    <source>
        <dbReference type="Google" id="ProtNLM"/>
    </source>
</evidence>
<dbReference type="PANTHER" id="PTHR23510:SF3">
    <property type="entry name" value="MAJOR FACILITATOR SUPERFAMILY DOMAIN-CONTAINING PROTEIN 8"/>
    <property type="match status" value="1"/>
</dbReference>
<organism evidence="7 8">
    <name type="scientific">Cylicocyclus nassatus</name>
    <name type="common">Nematode worm</name>
    <dbReference type="NCBI Taxonomy" id="53992"/>
    <lineage>
        <taxon>Eukaryota</taxon>
        <taxon>Metazoa</taxon>
        <taxon>Ecdysozoa</taxon>
        <taxon>Nematoda</taxon>
        <taxon>Chromadorea</taxon>
        <taxon>Rhabditida</taxon>
        <taxon>Rhabditina</taxon>
        <taxon>Rhabditomorpha</taxon>
        <taxon>Strongyloidea</taxon>
        <taxon>Strongylidae</taxon>
        <taxon>Cylicocyclus</taxon>
    </lineage>
</organism>
<proteinExistence type="predicted"/>
<evidence type="ECO:0000256" key="6">
    <source>
        <dbReference type="SAM" id="Phobius"/>
    </source>
</evidence>
<dbReference type="AlphaFoldDB" id="A0AA36H839"/>
<reference evidence="7" key="1">
    <citation type="submission" date="2023-07" db="EMBL/GenBank/DDBJ databases">
        <authorList>
            <consortium name="CYATHOMIX"/>
        </authorList>
    </citation>
    <scope>NUCLEOTIDE SEQUENCE</scope>
    <source>
        <strain evidence="7">N/A</strain>
    </source>
</reference>
<keyword evidence="4 6" id="KW-1133">Transmembrane helix</keyword>
<accession>A0AA36H839</accession>
<dbReference type="GO" id="GO:0012505">
    <property type="term" value="C:endomembrane system"/>
    <property type="evidence" value="ECO:0007669"/>
    <property type="project" value="UniProtKB-SubCell"/>
</dbReference>
<dbReference type="InterPro" id="IPR036259">
    <property type="entry name" value="MFS_trans_sf"/>
</dbReference>
<evidence type="ECO:0000256" key="2">
    <source>
        <dbReference type="ARBA" id="ARBA00022448"/>
    </source>
</evidence>
<keyword evidence="8" id="KW-1185">Reference proteome</keyword>
<name>A0AA36H839_CYLNA</name>
<comment type="caution">
    <text evidence="7">The sequence shown here is derived from an EMBL/GenBank/DDBJ whole genome shotgun (WGS) entry which is preliminary data.</text>
</comment>
<dbReference type="EMBL" id="CATQJL010000316">
    <property type="protein sequence ID" value="CAJ0605288.1"/>
    <property type="molecule type" value="Genomic_DNA"/>
</dbReference>
<dbReference type="Proteomes" id="UP001176961">
    <property type="component" value="Unassembled WGS sequence"/>
</dbReference>
<dbReference type="SUPFAM" id="SSF103473">
    <property type="entry name" value="MFS general substrate transporter"/>
    <property type="match status" value="1"/>
</dbReference>
<evidence type="ECO:0000256" key="4">
    <source>
        <dbReference type="ARBA" id="ARBA00022989"/>
    </source>
</evidence>
<sequence>MTTLYSEIIGPRLQGTFQGYFQMAGAAGSLVAPVFTSDLYTSYGPKATWALEIMLLCATTILWIIFYGKMVPIKLVDGDDQSKGKRKFSDIDIA</sequence>
<comment type="subcellular location">
    <subcellularLocation>
        <location evidence="1">Endomembrane system</location>
        <topology evidence="1">Multi-pass membrane protein</topology>
    </subcellularLocation>
</comment>
<evidence type="ECO:0000256" key="5">
    <source>
        <dbReference type="ARBA" id="ARBA00023136"/>
    </source>
</evidence>
<evidence type="ECO:0000313" key="8">
    <source>
        <dbReference type="Proteomes" id="UP001176961"/>
    </source>
</evidence>
<protein>
    <recommendedName>
        <fullName evidence="9">Major facilitator superfamily (MFS) profile domain-containing protein</fullName>
    </recommendedName>
</protein>
<dbReference type="GO" id="GO:0005765">
    <property type="term" value="C:lysosomal membrane"/>
    <property type="evidence" value="ECO:0007669"/>
    <property type="project" value="TreeGrafter"/>
</dbReference>
<evidence type="ECO:0000313" key="7">
    <source>
        <dbReference type="EMBL" id="CAJ0605288.1"/>
    </source>
</evidence>
<keyword evidence="2" id="KW-0813">Transport</keyword>
<gene>
    <name evidence="7" type="ORF">CYNAS_LOCUS17271</name>
</gene>